<evidence type="ECO:0000313" key="2">
    <source>
        <dbReference type="EMBL" id="VDO18109.1"/>
    </source>
</evidence>
<name>A0A0R3QII0_9BILA</name>
<dbReference type="Pfam" id="PF05016">
    <property type="entry name" value="ParE_toxin"/>
    <property type="match status" value="1"/>
</dbReference>
<organism evidence="4">
    <name type="scientific">Brugia timori</name>
    <dbReference type="NCBI Taxonomy" id="42155"/>
    <lineage>
        <taxon>Eukaryota</taxon>
        <taxon>Metazoa</taxon>
        <taxon>Ecdysozoa</taxon>
        <taxon>Nematoda</taxon>
        <taxon>Chromadorea</taxon>
        <taxon>Rhabditida</taxon>
        <taxon>Spirurina</taxon>
        <taxon>Spiruromorpha</taxon>
        <taxon>Filarioidea</taxon>
        <taxon>Onchocercidae</taxon>
        <taxon>Brugia</taxon>
    </lineage>
</organism>
<dbReference type="Gene3D" id="1.10.1220.10">
    <property type="entry name" value="Met repressor-like"/>
    <property type="match status" value="1"/>
</dbReference>
<evidence type="ECO:0000313" key="4">
    <source>
        <dbReference type="WBParaSite" id="BTMF_0000621701-mRNA-1"/>
    </source>
</evidence>
<dbReference type="Proteomes" id="UP000280834">
    <property type="component" value="Unassembled WGS sequence"/>
</dbReference>
<evidence type="ECO:0000256" key="1">
    <source>
        <dbReference type="ARBA" id="ARBA00022649"/>
    </source>
</evidence>
<dbReference type="Gene3D" id="3.30.2310.20">
    <property type="entry name" value="RelE-like"/>
    <property type="match status" value="1"/>
</dbReference>
<reference evidence="2 3" key="2">
    <citation type="submission" date="2018-11" db="EMBL/GenBank/DDBJ databases">
        <authorList>
            <consortium name="Pathogen Informatics"/>
        </authorList>
    </citation>
    <scope>NUCLEOTIDE SEQUENCE [LARGE SCALE GENOMIC DNA]</scope>
</reference>
<gene>
    <name evidence="2" type="ORF">BTMF_LOCUS5457</name>
</gene>
<dbReference type="InterPro" id="IPR010985">
    <property type="entry name" value="Ribbon_hlx_hlx"/>
</dbReference>
<dbReference type="SUPFAM" id="SSF47598">
    <property type="entry name" value="Ribbon-helix-helix"/>
    <property type="match status" value="1"/>
</dbReference>
<dbReference type="EMBL" id="UZAG01005872">
    <property type="protein sequence ID" value="VDO18109.1"/>
    <property type="molecule type" value="Genomic_DNA"/>
</dbReference>
<dbReference type="WBParaSite" id="BTMF_0000621701-mRNA-1">
    <property type="protein sequence ID" value="BTMF_0000621701-mRNA-1"/>
    <property type="gene ID" value="BTMF_0000621701"/>
</dbReference>
<sequence>MSTIALSIKLDSSYKDRLSRLATTKKRTAHALAKAAITSFIEQEERIEAERREAIASYEDYLETGLHTKNPEAAKEAVITIRSHLKELATTPLAHVPDDERPDFRILIIPFGSSGYKAWYRYKTGEDVVIVSIKHQREDAY</sequence>
<dbReference type="GO" id="GO:0006355">
    <property type="term" value="P:regulation of DNA-templated transcription"/>
    <property type="evidence" value="ECO:0007669"/>
    <property type="project" value="InterPro"/>
</dbReference>
<protein>
    <submittedName>
        <fullName evidence="4">CopG family transcriptional regulator</fullName>
    </submittedName>
</protein>
<proteinExistence type="predicted"/>
<evidence type="ECO:0000313" key="3">
    <source>
        <dbReference type="Proteomes" id="UP000280834"/>
    </source>
</evidence>
<reference evidence="4" key="1">
    <citation type="submission" date="2017-02" db="UniProtKB">
        <authorList>
            <consortium name="WormBaseParasite"/>
        </authorList>
    </citation>
    <scope>IDENTIFICATION</scope>
</reference>
<dbReference type="InterPro" id="IPR035093">
    <property type="entry name" value="RelE/ParE_toxin_dom_sf"/>
</dbReference>
<dbReference type="AlphaFoldDB" id="A0A0R3QII0"/>
<keyword evidence="1" id="KW-1277">Toxin-antitoxin system</keyword>
<accession>A0A0R3QII0</accession>
<dbReference type="InterPro" id="IPR013321">
    <property type="entry name" value="Arc_rbn_hlx_hlx"/>
</dbReference>
<dbReference type="InterPro" id="IPR007712">
    <property type="entry name" value="RelE/ParE_toxin"/>
</dbReference>
<keyword evidence="3" id="KW-1185">Reference proteome</keyword>